<reference evidence="6 7" key="1">
    <citation type="submission" date="2024-04" db="EMBL/GenBank/DDBJ databases">
        <title>Novel species of the genus Ideonella isolated from streams.</title>
        <authorList>
            <person name="Lu H."/>
        </authorList>
    </citation>
    <scope>NUCLEOTIDE SEQUENCE [LARGE SCALE GENOMIC DNA]</scope>
    <source>
        <strain evidence="6 7">LYT19W</strain>
    </source>
</reference>
<dbReference type="Proteomes" id="UP001379945">
    <property type="component" value="Unassembled WGS sequence"/>
</dbReference>
<evidence type="ECO:0000313" key="6">
    <source>
        <dbReference type="EMBL" id="MEK8044813.1"/>
    </source>
</evidence>
<dbReference type="Pfam" id="PF03466">
    <property type="entry name" value="LysR_substrate"/>
    <property type="match status" value="1"/>
</dbReference>
<protein>
    <submittedName>
        <fullName evidence="6">LysR family transcriptional regulator</fullName>
    </submittedName>
</protein>
<evidence type="ECO:0000256" key="4">
    <source>
        <dbReference type="ARBA" id="ARBA00023163"/>
    </source>
</evidence>
<organism evidence="6 7">
    <name type="scientific">Ideonella margarita</name>
    <dbReference type="NCBI Taxonomy" id="2984191"/>
    <lineage>
        <taxon>Bacteria</taxon>
        <taxon>Pseudomonadati</taxon>
        <taxon>Pseudomonadota</taxon>
        <taxon>Betaproteobacteria</taxon>
        <taxon>Burkholderiales</taxon>
        <taxon>Sphaerotilaceae</taxon>
        <taxon>Ideonella</taxon>
    </lineage>
</organism>
<dbReference type="SUPFAM" id="SSF46785">
    <property type="entry name" value="Winged helix' DNA-binding domain"/>
    <property type="match status" value="1"/>
</dbReference>
<evidence type="ECO:0000256" key="1">
    <source>
        <dbReference type="ARBA" id="ARBA00009437"/>
    </source>
</evidence>
<gene>
    <name evidence="6" type="ORF">AACH00_00475</name>
</gene>
<dbReference type="CDD" id="cd05466">
    <property type="entry name" value="PBP2_LTTR_substrate"/>
    <property type="match status" value="1"/>
</dbReference>
<dbReference type="EMBL" id="JBBUTI010000001">
    <property type="protein sequence ID" value="MEK8044813.1"/>
    <property type="molecule type" value="Genomic_DNA"/>
</dbReference>
<comment type="similarity">
    <text evidence="1">Belongs to the LysR transcriptional regulatory family.</text>
</comment>
<dbReference type="InterPro" id="IPR005119">
    <property type="entry name" value="LysR_subst-bd"/>
</dbReference>
<feature type="domain" description="HTH lysR-type" evidence="5">
    <location>
        <begin position="29"/>
        <end position="85"/>
    </location>
</feature>
<dbReference type="InterPro" id="IPR036390">
    <property type="entry name" value="WH_DNA-bd_sf"/>
</dbReference>
<dbReference type="InterPro" id="IPR000847">
    <property type="entry name" value="LysR_HTH_N"/>
</dbReference>
<dbReference type="Gene3D" id="1.10.10.10">
    <property type="entry name" value="Winged helix-like DNA-binding domain superfamily/Winged helix DNA-binding domain"/>
    <property type="match status" value="1"/>
</dbReference>
<dbReference type="Gene3D" id="3.40.190.10">
    <property type="entry name" value="Periplasmic binding protein-like II"/>
    <property type="match status" value="2"/>
</dbReference>
<evidence type="ECO:0000256" key="2">
    <source>
        <dbReference type="ARBA" id="ARBA00023015"/>
    </source>
</evidence>
<keyword evidence="4" id="KW-0804">Transcription</keyword>
<comment type="caution">
    <text evidence="6">The sequence shown here is derived from an EMBL/GenBank/DDBJ whole genome shotgun (WGS) entry which is preliminary data.</text>
</comment>
<keyword evidence="7" id="KW-1185">Reference proteome</keyword>
<dbReference type="PANTHER" id="PTHR30126:SF98">
    <property type="entry name" value="HTH-TYPE TRANSCRIPTIONAL ACTIVATOR BAUR"/>
    <property type="match status" value="1"/>
</dbReference>
<keyword evidence="2" id="KW-0805">Transcription regulation</keyword>
<dbReference type="PROSITE" id="PS50931">
    <property type="entry name" value="HTH_LYSR"/>
    <property type="match status" value="1"/>
</dbReference>
<keyword evidence="3" id="KW-0238">DNA-binding</keyword>
<name>A0ABU9BZ53_9BURK</name>
<dbReference type="InterPro" id="IPR036388">
    <property type="entry name" value="WH-like_DNA-bd_sf"/>
</dbReference>
<dbReference type="SUPFAM" id="SSF53850">
    <property type="entry name" value="Periplasmic binding protein-like II"/>
    <property type="match status" value="1"/>
</dbReference>
<dbReference type="Pfam" id="PF00126">
    <property type="entry name" value="HTH_1"/>
    <property type="match status" value="1"/>
</dbReference>
<proteinExistence type="inferred from homology"/>
<evidence type="ECO:0000256" key="3">
    <source>
        <dbReference type="ARBA" id="ARBA00023125"/>
    </source>
</evidence>
<evidence type="ECO:0000313" key="7">
    <source>
        <dbReference type="Proteomes" id="UP001379945"/>
    </source>
</evidence>
<evidence type="ECO:0000259" key="5">
    <source>
        <dbReference type="PROSITE" id="PS50931"/>
    </source>
</evidence>
<accession>A0ABU9BZ53</accession>
<sequence>MTTPASSLDRRTLFASDAVRHLATASDAELRLLQVFSVVVSAGGLSAATAELRTDLSTISRQFKELESRVGAPLAKRGRSGFALTPAGQELHAITTRLFDALGAFRADVARIARPPGPLLRLGLVDALMSAPLTEALRACVAALPGLDVQVQTLRPIDIERRVLTGALDAGVVAARSPAAGLAQHVIYSEPNSLYVAKGHPWFRKPDAALSDAELQQAAWVCDPYSADLPHPELAGLAASRTQADSLEGVAVLVATGCFAGFLPDHLVAGRAAWGPLRRVQPTRFSHCQDIVLTCRQGKVDAPVRQLLRALTRTAG</sequence>
<dbReference type="RefSeq" id="WP_341396973.1">
    <property type="nucleotide sequence ID" value="NZ_JBBUTI010000001.1"/>
</dbReference>
<dbReference type="PANTHER" id="PTHR30126">
    <property type="entry name" value="HTH-TYPE TRANSCRIPTIONAL REGULATOR"/>
    <property type="match status" value="1"/>
</dbReference>